<evidence type="ECO:0000256" key="1">
    <source>
        <dbReference type="SAM" id="MobiDB-lite"/>
    </source>
</evidence>
<dbReference type="AlphaFoldDB" id="A0ABD7C0C0"/>
<feature type="compositionally biased region" description="Basic and acidic residues" evidence="1">
    <location>
        <begin position="96"/>
        <end position="119"/>
    </location>
</feature>
<dbReference type="Proteomes" id="UP000596095">
    <property type="component" value="Chromosome"/>
</dbReference>
<organism evidence="2 3">
    <name type="scientific">Stenotrophomonas maltophilia</name>
    <name type="common">Pseudomonas maltophilia</name>
    <name type="synonym">Xanthomonas maltophilia</name>
    <dbReference type="NCBI Taxonomy" id="40324"/>
    <lineage>
        <taxon>Bacteria</taxon>
        <taxon>Pseudomonadati</taxon>
        <taxon>Pseudomonadota</taxon>
        <taxon>Gammaproteobacteria</taxon>
        <taxon>Lysobacterales</taxon>
        <taxon>Lysobacteraceae</taxon>
        <taxon>Stenotrophomonas</taxon>
        <taxon>Stenotrophomonas maltophilia group</taxon>
    </lineage>
</organism>
<evidence type="ECO:0000313" key="2">
    <source>
        <dbReference type="EMBL" id="QQQ40925.1"/>
    </source>
</evidence>
<accession>A0ABD7C0C0</accession>
<dbReference type="PROSITE" id="PS51257">
    <property type="entry name" value="PROKAR_LIPOPROTEIN"/>
    <property type="match status" value="1"/>
</dbReference>
<gene>
    <name evidence="2" type="ORF">JJL50_13270</name>
</gene>
<evidence type="ECO:0000313" key="3">
    <source>
        <dbReference type="Proteomes" id="UP000596095"/>
    </source>
</evidence>
<dbReference type="EMBL" id="CP067993">
    <property type="protein sequence ID" value="QQQ40925.1"/>
    <property type="molecule type" value="Genomic_DNA"/>
</dbReference>
<name>A0ABD7C0C0_STEMA</name>
<sequence length="142" mass="15043">MPDPLRPYADLLKLLAVLALAGGLFVAGCQRGEDRQSAKDRATIAQADKARAAAEADAAENLRAATAAGQLLQEVNRQTQASIDEAARQRAAANEAARRAEAAAAESKRRATAAERALQDAKNQPGCRQQLEQKLCDAIPLL</sequence>
<proteinExistence type="predicted"/>
<dbReference type="RefSeq" id="WP_189720443.1">
    <property type="nucleotide sequence ID" value="NZ_CP031058.1"/>
</dbReference>
<reference evidence="2 3" key="1">
    <citation type="submission" date="2021-01" db="EMBL/GenBank/DDBJ databases">
        <title>Genome Characterization of a novel Stenotrophomonas isolate with high keratinase activity.</title>
        <authorList>
            <person name="Cao Z.-J."/>
        </authorList>
    </citation>
    <scope>NUCLEOTIDE SEQUENCE [LARGE SCALE GENOMIC DNA]</scope>
    <source>
        <strain evidence="2 3">DHHJ</strain>
    </source>
</reference>
<feature type="region of interest" description="Disordered" evidence="1">
    <location>
        <begin position="90"/>
        <end position="127"/>
    </location>
</feature>
<protein>
    <submittedName>
        <fullName evidence="2">Uncharacterized protein</fullName>
    </submittedName>
</protein>